<sequence>MASQAVCLAQEEDPVGRAATVSRTLPGLTNDSLAVRSVIIDAREAALAAPESEFAAACTRAATGTSVMPIASAAPAGCLVPSHNLPRHS</sequence>
<dbReference type="AlphaFoldDB" id="A0A0D9WG04"/>
<dbReference type="Gramene" id="LPERR05G11740.1">
    <property type="protein sequence ID" value="LPERR05G11740.1"/>
    <property type="gene ID" value="LPERR05G11740"/>
</dbReference>
<name>A0A0D9WG04_9ORYZ</name>
<reference evidence="1" key="3">
    <citation type="submission" date="2015-04" db="UniProtKB">
        <authorList>
            <consortium name="EnsemblPlants"/>
        </authorList>
    </citation>
    <scope>IDENTIFICATION</scope>
</reference>
<protein>
    <submittedName>
        <fullName evidence="1">Uncharacterized protein</fullName>
    </submittedName>
</protein>
<accession>A0A0D9WG04</accession>
<proteinExistence type="predicted"/>
<dbReference type="HOGENOM" id="CLU_2458064_0_0_1"/>
<reference evidence="2" key="2">
    <citation type="submission" date="2013-12" db="EMBL/GenBank/DDBJ databases">
        <authorList>
            <person name="Yu Y."/>
            <person name="Lee S."/>
            <person name="de Baynast K."/>
            <person name="Wissotski M."/>
            <person name="Liu L."/>
            <person name="Talag J."/>
            <person name="Goicoechea J."/>
            <person name="Angelova A."/>
            <person name="Jetty R."/>
            <person name="Kudrna D."/>
            <person name="Golser W."/>
            <person name="Rivera L."/>
            <person name="Zhang J."/>
            <person name="Wing R."/>
        </authorList>
    </citation>
    <scope>NUCLEOTIDE SEQUENCE</scope>
</reference>
<dbReference type="EnsemblPlants" id="LPERR05G11740.1">
    <property type="protein sequence ID" value="LPERR05G11740.1"/>
    <property type="gene ID" value="LPERR05G11740"/>
</dbReference>
<dbReference type="Proteomes" id="UP000032180">
    <property type="component" value="Chromosome 5"/>
</dbReference>
<evidence type="ECO:0000313" key="1">
    <source>
        <dbReference type="EnsemblPlants" id="LPERR05G11740.1"/>
    </source>
</evidence>
<keyword evidence="2" id="KW-1185">Reference proteome</keyword>
<reference evidence="1 2" key="1">
    <citation type="submission" date="2012-08" db="EMBL/GenBank/DDBJ databases">
        <title>Oryza genome evolution.</title>
        <authorList>
            <person name="Wing R.A."/>
        </authorList>
    </citation>
    <scope>NUCLEOTIDE SEQUENCE</scope>
</reference>
<organism evidence="1 2">
    <name type="scientific">Leersia perrieri</name>
    <dbReference type="NCBI Taxonomy" id="77586"/>
    <lineage>
        <taxon>Eukaryota</taxon>
        <taxon>Viridiplantae</taxon>
        <taxon>Streptophyta</taxon>
        <taxon>Embryophyta</taxon>
        <taxon>Tracheophyta</taxon>
        <taxon>Spermatophyta</taxon>
        <taxon>Magnoliopsida</taxon>
        <taxon>Liliopsida</taxon>
        <taxon>Poales</taxon>
        <taxon>Poaceae</taxon>
        <taxon>BOP clade</taxon>
        <taxon>Oryzoideae</taxon>
        <taxon>Oryzeae</taxon>
        <taxon>Oryzinae</taxon>
        <taxon>Leersia</taxon>
    </lineage>
</organism>
<evidence type="ECO:0000313" key="2">
    <source>
        <dbReference type="Proteomes" id="UP000032180"/>
    </source>
</evidence>